<dbReference type="EMBL" id="MT143808">
    <property type="protein sequence ID" value="QJB02811.1"/>
    <property type="molecule type" value="Genomic_DNA"/>
</dbReference>
<gene>
    <name evidence="1" type="ORF">MM171B01064_0012</name>
</gene>
<proteinExistence type="predicted"/>
<sequence>MRRKRTEGGETDSKMTKKDYEMVANVIVGFDNRISKWKLVQKLTNAFIMDNPDFDPGKFIVACCPVEAETEP</sequence>
<dbReference type="AlphaFoldDB" id="A0A6M3M4N4"/>
<name>A0A6M3M4N4_9ZZZZ</name>
<organism evidence="1">
    <name type="scientific">viral metagenome</name>
    <dbReference type="NCBI Taxonomy" id="1070528"/>
    <lineage>
        <taxon>unclassified sequences</taxon>
        <taxon>metagenomes</taxon>
        <taxon>organismal metagenomes</taxon>
    </lineage>
</organism>
<protein>
    <submittedName>
        <fullName evidence="1">Uncharacterized protein</fullName>
    </submittedName>
</protein>
<accession>A0A6M3M4N4</accession>
<reference evidence="1" key="1">
    <citation type="submission" date="2020-03" db="EMBL/GenBank/DDBJ databases">
        <title>The deep terrestrial virosphere.</title>
        <authorList>
            <person name="Holmfeldt K."/>
            <person name="Nilsson E."/>
            <person name="Simone D."/>
            <person name="Lopez-Fernandez M."/>
            <person name="Wu X."/>
            <person name="de Brujin I."/>
            <person name="Lundin D."/>
            <person name="Andersson A."/>
            <person name="Bertilsson S."/>
            <person name="Dopson M."/>
        </authorList>
    </citation>
    <scope>NUCLEOTIDE SEQUENCE</scope>
    <source>
        <strain evidence="1">MM171B01064</strain>
    </source>
</reference>
<evidence type="ECO:0000313" key="1">
    <source>
        <dbReference type="EMBL" id="QJB02811.1"/>
    </source>
</evidence>